<reference evidence="2" key="1">
    <citation type="submission" date="2023-01" db="EMBL/GenBank/DDBJ databases">
        <title>The chitinases involved in constricting ring structure development in the nematode-trapping fungus Drechslerella dactyloides.</title>
        <authorList>
            <person name="Wang R."/>
            <person name="Zhang L."/>
            <person name="Tang P."/>
            <person name="Li S."/>
            <person name="Liang L."/>
        </authorList>
    </citation>
    <scope>NUCLEOTIDE SEQUENCE</scope>
    <source>
        <strain evidence="2">YMF1.00031</strain>
    </source>
</reference>
<sequence>MFGGWFEVETRMLYMEFKILQRQLRSERLLIAQKTPSISIMNVDGTPPTSHPQPTPPTSVPIPGASQSRRPPSLTRTPSASSSVSGSGPVRHRSSNVAEFHQELEREQEGVVNRLLGQITRVAQNVAATHPGTNPDDIAAAAVPLSASPQLPAPIQSHHHSHSHSHPPSVTDMPSSFSPAIGRSRSPAPGGHHPYSHHHNTSHSRHNSLSTRSRTSSRTSSPLLLPVGMESSVWPQTANDPFLMGGRDEVAFYKAETDMLLRENEMLKRRIKELEEKATGTKPETPAADSSVPNGPKTEEPGV</sequence>
<feature type="compositionally biased region" description="Low complexity" evidence="1">
    <location>
        <begin position="61"/>
        <end position="89"/>
    </location>
</feature>
<protein>
    <submittedName>
        <fullName evidence="2">Uncharacterized protein</fullName>
    </submittedName>
</protein>
<proteinExistence type="predicted"/>
<name>A0AAD6IRB9_DREDA</name>
<organism evidence="2 3">
    <name type="scientific">Drechslerella dactyloides</name>
    <name type="common">Nematode-trapping fungus</name>
    <name type="synonym">Arthrobotrys dactyloides</name>
    <dbReference type="NCBI Taxonomy" id="74499"/>
    <lineage>
        <taxon>Eukaryota</taxon>
        <taxon>Fungi</taxon>
        <taxon>Dikarya</taxon>
        <taxon>Ascomycota</taxon>
        <taxon>Pezizomycotina</taxon>
        <taxon>Orbiliomycetes</taxon>
        <taxon>Orbiliales</taxon>
        <taxon>Orbiliaceae</taxon>
        <taxon>Drechslerella</taxon>
    </lineage>
</organism>
<dbReference type="PANTHER" id="PTHR39610:SF2">
    <property type="entry name" value="BZIP DOMAIN-CONTAINING PROTEIN"/>
    <property type="match status" value="1"/>
</dbReference>
<feature type="compositionally biased region" description="Pro residues" evidence="1">
    <location>
        <begin position="49"/>
        <end position="60"/>
    </location>
</feature>
<keyword evidence="3" id="KW-1185">Reference proteome</keyword>
<evidence type="ECO:0000313" key="2">
    <source>
        <dbReference type="EMBL" id="KAJ6256982.1"/>
    </source>
</evidence>
<dbReference type="AlphaFoldDB" id="A0AAD6IRB9"/>
<feature type="compositionally biased region" description="Low complexity" evidence="1">
    <location>
        <begin position="207"/>
        <end position="224"/>
    </location>
</feature>
<dbReference type="Proteomes" id="UP001221413">
    <property type="component" value="Unassembled WGS sequence"/>
</dbReference>
<feature type="region of interest" description="Disordered" evidence="1">
    <location>
        <begin position="39"/>
        <end position="96"/>
    </location>
</feature>
<evidence type="ECO:0000313" key="3">
    <source>
        <dbReference type="Proteomes" id="UP001221413"/>
    </source>
</evidence>
<evidence type="ECO:0000256" key="1">
    <source>
        <dbReference type="SAM" id="MobiDB-lite"/>
    </source>
</evidence>
<gene>
    <name evidence="2" type="ORF">Dda_7865</name>
</gene>
<feature type="compositionally biased region" description="Basic residues" evidence="1">
    <location>
        <begin position="194"/>
        <end position="206"/>
    </location>
</feature>
<dbReference type="PANTHER" id="PTHR39610">
    <property type="entry name" value="BZIP DOMAIN-CONTAINING PROTEIN-RELATED"/>
    <property type="match status" value="1"/>
</dbReference>
<accession>A0AAD6IRB9</accession>
<dbReference type="EMBL" id="JAQGDS010000011">
    <property type="protein sequence ID" value="KAJ6256982.1"/>
    <property type="molecule type" value="Genomic_DNA"/>
</dbReference>
<comment type="caution">
    <text evidence="2">The sequence shown here is derived from an EMBL/GenBank/DDBJ whole genome shotgun (WGS) entry which is preliminary data.</text>
</comment>
<feature type="region of interest" description="Disordered" evidence="1">
    <location>
        <begin position="149"/>
        <end position="224"/>
    </location>
</feature>
<feature type="region of interest" description="Disordered" evidence="1">
    <location>
        <begin position="272"/>
        <end position="303"/>
    </location>
</feature>